<feature type="compositionally biased region" description="Basic and acidic residues" evidence="1">
    <location>
        <begin position="322"/>
        <end position="342"/>
    </location>
</feature>
<feature type="region of interest" description="Disordered" evidence="1">
    <location>
        <begin position="1"/>
        <end position="400"/>
    </location>
</feature>
<accession>A0A6J4UE69</accession>
<feature type="non-terminal residue" evidence="2">
    <location>
        <position position="1"/>
    </location>
</feature>
<name>A0A6J4UE69_9ACTN</name>
<dbReference type="AlphaFoldDB" id="A0A6J4UE69"/>
<feature type="compositionally biased region" description="Basic residues" evidence="1">
    <location>
        <begin position="224"/>
        <end position="241"/>
    </location>
</feature>
<feature type="compositionally biased region" description="Low complexity" evidence="1">
    <location>
        <begin position="98"/>
        <end position="109"/>
    </location>
</feature>
<proteinExistence type="predicted"/>
<reference evidence="2" key="1">
    <citation type="submission" date="2020-02" db="EMBL/GenBank/DDBJ databases">
        <authorList>
            <person name="Meier V. D."/>
        </authorList>
    </citation>
    <scope>NUCLEOTIDE SEQUENCE</scope>
    <source>
        <strain evidence="2">AVDCRST_MAG79</strain>
    </source>
</reference>
<feature type="compositionally biased region" description="Low complexity" evidence="1">
    <location>
        <begin position="180"/>
        <end position="192"/>
    </location>
</feature>
<feature type="compositionally biased region" description="Basic residues" evidence="1">
    <location>
        <begin position="139"/>
        <end position="153"/>
    </location>
</feature>
<sequence length="400" mass="43390">RRPGAPLRRGGRAGRGAVAAPRGARARARRSARDVPPRARRPRAGARDGAEPTPAPAGALPARRRRPRDGPAARRAGGGVAGAAPRRRRLRASDRAPRPGGARGAARQRPVPRHDARALRRLLLDVVRGALPRPEGHRRPARRPGHRHRRPHRPPAVLPRAARDARQGADRARRRGAGRGARAGARSGGVRAVPPPRHARGPAAPAPAAPGPRVVRALGGAHRVTARGHPARGLLRRRERRPRPEGRPAHRGLRRDREDRPHRHRSALLGPRPGAGLQERAGVLREPDRTRAASPDPALHPGHPRAARPRADGRALPQPLARQRDPGSARRDAGRRAPERPAARRPARSRRLLGTRGRRAARGHRHRPAHPSRGRPPRPAERHVPLLVRVSDRLPGAAAM</sequence>
<feature type="non-terminal residue" evidence="2">
    <location>
        <position position="400"/>
    </location>
</feature>
<evidence type="ECO:0000313" key="2">
    <source>
        <dbReference type="EMBL" id="CAA9545847.1"/>
    </source>
</evidence>
<feature type="compositionally biased region" description="Basic residues" evidence="1">
    <location>
        <begin position="343"/>
        <end position="376"/>
    </location>
</feature>
<gene>
    <name evidence="2" type="ORF">AVDCRST_MAG79-2291</name>
</gene>
<feature type="compositionally biased region" description="Basic and acidic residues" evidence="1">
    <location>
        <begin position="161"/>
        <end position="171"/>
    </location>
</feature>
<dbReference type="EMBL" id="CADCWC010000344">
    <property type="protein sequence ID" value="CAA9545847.1"/>
    <property type="molecule type" value="Genomic_DNA"/>
</dbReference>
<evidence type="ECO:0000256" key="1">
    <source>
        <dbReference type="SAM" id="MobiDB-lite"/>
    </source>
</evidence>
<feature type="compositionally biased region" description="Basic and acidic residues" evidence="1">
    <location>
        <begin position="282"/>
        <end position="291"/>
    </location>
</feature>
<protein>
    <submittedName>
        <fullName evidence="2">Uncharacterized protein</fullName>
    </submittedName>
</protein>
<organism evidence="2">
    <name type="scientific">uncultured Thermoleophilia bacterium</name>
    <dbReference type="NCBI Taxonomy" id="1497501"/>
    <lineage>
        <taxon>Bacteria</taxon>
        <taxon>Bacillati</taxon>
        <taxon>Actinomycetota</taxon>
        <taxon>Thermoleophilia</taxon>
        <taxon>environmental samples</taxon>
    </lineage>
</organism>